<proteinExistence type="predicted"/>
<dbReference type="Proteomes" id="UP000053477">
    <property type="component" value="Unassembled WGS sequence"/>
</dbReference>
<dbReference type="AlphaFoldDB" id="A0A0H2S1C6"/>
<dbReference type="EMBL" id="KQ085897">
    <property type="protein sequence ID" value="KLO18130.1"/>
    <property type="molecule type" value="Genomic_DNA"/>
</dbReference>
<sequence>MDESDRLACVDSMQLEVLRRAIERKQTQLKSRNTERSLLLTQANDELVVSRLMTTLPTETVAEIFSYLYWIETNDEATWDGATTLQHLIDDSGTPDSWRELFKQCIPIAIATPGALGMVQNRDSMHLVGRQPRIFSIYELEGVSAEAMRRSSTTVFATVMERPNPEELQSLHRIPWHKLVLSTSGCALDTLEDTISAFMQHFGDKVAQVDHLEIHPLQQDNADIIQKIQPDSESKIFGEQRFSTPKVLTARLPLGSITNFRPILRNLSSLELCIISSVPEALRQDIDTLIKTLQPYSDNLISLTLSYTERRRAWMPVSKDLHSPSHSPTVHPTSFHQLRRLELRYFEGKVIEDILSRIGCPSLSYFSFIETGRGCSCKKNLEFNQCFHDRALMNAIHQAFPELESLAFQFCNFHRNAIFLEELVSTDETGSWLLPMLTSIELTIGSYAIQCIMLKILKNFVSSRLGSGSTKAIHSIHMDRLFVLVDSVMTVCVNTLKLLVPDVVIKIDYNT</sequence>
<keyword evidence="2" id="KW-1185">Reference proteome</keyword>
<accession>A0A0H2S1C6</accession>
<evidence type="ECO:0000313" key="1">
    <source>
        <dbReference type="EMBL" id="KLO18130.1"/>
    </source>
</evidence>
<gene>
    <name evidence="1" type="ORF">SCHPADRAFT_936396</name>
</gene>
<evidence type="ECO:0000313" key="2">
    <source>
        <dbReference type="Proteomes" id="UP000053477"/>
    </source>
</evidence>
<organism evidence="1 2">
    <name type="scientific">Schizopora paradoxa</name>
    <dbReference type="NCBI Taxonomy" id="27342"/>
    <lineage>
        <taxon>Eukaryota</taxon>
        <taxon>Fungi</taxon>
        <taxon>Dikarya</taxon>
        <taxon>Basidiomycota</taxon>
        <taxon>Agaricomycotina</taxon>
        <taxon>Agaricomycetes</taxon>
        <taxon>Hymenochaetales</taxon>
        <taxon>Schizoporaceae</taxon>
        <taxon>Schizopora</taxon>
    </lineage>
</organism>
<protein>
    <submittedName>
        <fullName evidence="1">Uncharacterized protein</fullName>
    </submittedName>
</protein>
<name>A0A0H2S1C6_9AGAM</name>
<dbReference type="InParanoid" id="A0A0H2S1C6"/>
<reference evidence="1 2" key="1">
    <citation type="submission" date="2015-04" db="EMBL/GenBank/DDBJ databases">
        <title>Complete genome sequence of Schizopora paradoxa KUC8140, a cosmopolitan wood degrader in East Asia.</title>
        <authorList>
            <consortium name="DOE Joint Genome Institute"/>
            <person name="Min B."/>
            <person name="Park H."/>
            <person name="Jang Y."/>
            <person name="Kim J.-J."/>
            <person name="Kim K.H."/>
            <person name="Pangilinan J."/>
            <person name="Lipzen A."/>
            <person name="Riley R."/>
            <person name="Grigoriev I.V."/>
            <person name="Spatafora J.W."/>
            <person name="Choi I.-G."/>
        </authorList>
    </citation>
    <scope>NUCLEOTIDE SEQUENCE [LARGE SCALE GENOMIC DNA]</scope>
    <source>
        <strain evidence="1 2">KUC8140</strain>
    </source>
</reference>